<comment type="caution">
    <text evidence="1">The sequence shown here is derived from an EMBL/GenBank/DDBJ whole genome shotgun (WGS) entry which is preliminary data.</text>
</comment>
<proteinExistence type="predicted"/>
<gene>
    <name evidence="1" type="ORF">PsorP6_014584</name>
</gene>
<evidence type="ECO:0000313" key="2">
    <source>
        <dbReference type="Proteomes" id="UP001163321"/>
    </source>
</evidence>
<accession>A0ACC0VSU1</accession>
<name>A0ACC0VSU1_9STRA</name>
<dbReference type="EMBL" id="CM047586">
    <property type="protein sequence ID" value="KAI9909554.1"/>
    <property type="molecule type" value="Genomic_DNA"/>
</dbReference>
<keyword evidence="2" id="KW-1185">Reference proteome</keyword>
<protein>
    <submittedName>
        <fullName evidence="1">Uncharacterized protein</fullName>
    </submittedName>
</protein>
<sequence length="204" mass="23504">MVASFDIFETKIIYIHHFNGAVCPLDYLITKQQPYQNEISPEKDSNKYRCKLSASSSVVTRDAWINSEDEISVFEHQREVNLFSGLLVRDALLVNHSFENHRIKANVIHDAVCSSVTLFLESYILSPEGRFVGFSRRKIRNCASSCFFSRLKRTVQRSDHDGQGLLSPSLFMVEFERCLAAALQQREPINSHRIYMFRNGRTCC</sequence>
<evidence type="ECO:0000313" key="1">
    <source>
        <dbReference type="EMBL" id="KAI9909554.1"/>
    </source>
</evidence>
<reference evidence="1 2" key="1">
    <citation type="journal article" date="2022" name="bioRxiv">
        <title>The genome of the oomycete Peronosclerospora sorghi, a cosmopolitan pathogen of maize and sorghum, is inflated with dispersed pseudogenes.</title>
        <authorList>
            <person name="Fletcher K."/>
            <person name="Martin F."/>
            <person name="Isakeit T."/>
            <person name="Cavanaugh K."/>
            <person name="Magill C."/>
            <person name="Michelmore R."/>
        </authorList>
    </citation>
    <scope>NUCLEOTIDE SEQUENCE [LARGE SCALE GENOMIC DNA]</scope>
    <source>
        <strain evidence="1">P6</strain>
    </source>
</reference>
<dbReference type="Proteomes" id="UP001163321">
    <property type="component" value="Chromosome 7"/>
</dbReference>
<organism evidence="1 2">
    <name type="scientific">Peronosclerospora sorghi</name>
    <dbReference type="NCBI Taxonomy" id="230839"/>
    <lineage>
        <taxon>Eukaryota</taxon>
        <taxon>Sar</taxon>
        <taxon>Stramenopiles</taxon>
        <taxon>Oomycota</taxon>
        <taxon>Peronosporomycetes</taxon>
        <taxon>Peronosporales</taxon>
        <taxon>Peronosporaceae</taxon>
        <taxon>Peronosclerospora</taxon>
    </lineage>
</organism>